<evidence type="ECO:0000256" key="4">
    <source>
        <dbReference type="ARBA" id="ARBA00023136"/>
    </source>
</evidence>
<feature type="transmembrane region" description="Helical" evidence="5">
    <location>
        <begin position="29"/>
        <end position="50"/>
    </location>
</feature>
<evidence type="ECO:0000256" key="5">
    <source>
        <dbReference type="RuleBase" id="RU363041"/>
    </source>
</evidence>
<feature type="transmembrane region" description="Helical" evidence="5">
    <location>
        <begin position="232"/>
        <end position="250"/>
    </location>
</feature>
<dbReference type="PANTHER" id="PTHR43701">
    <property type="entry name" value="MEMBRANE TRANSPORTER PROTEIN MJ0441-RELATED"/>
    <property type="match status" value="1"/>
</dbReference>
<proteinExistence type="inferred from homology"/>
<keyword evidence="5" id="KW-1003">Cell membrane</keyword>
<keyword evidence="7" id="KW-1185">Reference proteome</keyword>
<dbReference type="PANTHER" id="PTHR43701:SF12">
    <property type="entry name" value="MEMBRANE TRANSPORTER PROTEIN YTNM-RELATED"/>
    <property type="match status" value="1"/>
</dbReference>
<evidence type="ECO:0000256" key="1">
    <source>
        <dbReference type="ARBA" id="ARBA00004141"/>
    </source>
</evidence>
<dbReference type="AlphaFoldDB" id="A0A239LW75"/>
<reference evidence="6 7" key="1">
    <citation type="submission" date="2017-06" db="EMBL/GenBank/DDBJ databases">
        <authorList>
            <person name="Kim H.J."/>
            <person name="Triplett B.A."/>
        </authorList>
    </citation>
    <scope>NUCLEOTIDE SEQUENCE [LARGE SCALE GENOMIC DNA]</scope>
    <source>
        <strain evidence="6 7">DSM 29339</strain>
    </source>
</reference>
<feature type="transmembrane region" description="Helical" evidence="5">
    <location>
        <begin position="97"/>
        <end position="119"/>
    </location>
</feature>
<dbReference type="InterPro" id="IPR051598">
    <property type="entry name" value="TSUP/Inactive_protease-like"/>
</dbReference>
<dbReference type="OrthoDB" id="45564at2"/>
<dbReference type="GO" id="GO:0005886">
    <property type="term" value="C:plasma membrane"/>
    <property type="evidence" value="ECO:0007669"/>
    <property type="project" value="UniProtKB-SubCell"/>
</dbReference>
<dbReference type="Proteomes" id="UP000198426">
    <property type="component" value="Unassembled WGS sequence"/>
</dbReference>
<dbReference type="Pfam" id="PF01925">
    <property type="entry name" value="TauE"/>
    <property type="match status" value="1"/>
</dbReference>
<accession>A0A239LW75</accession>
<evidence type="ECO:0000256" key="3">
    <source>
        <dbReference type="ARBA" id="ARBA00022989"/>
    </source>
</evidence>
<name>A0A239LW75_9RHOB</name>
<gene>
    <name evidence="6" type="ORF">SAMN05421757_11152</name>
</gene>
<protein>
    <recommendedName>
        <fullName evidence="5">Probable membrane transporter protein</fullName>
    </recommendedName>
</protein>
<keyword evidence="3 5" id="KW-1133">Transmembrane helix</keyword>
<keyword evidence="4 5" id="KW-0472">Membrane</keyword>
<keyword evidence="2 5" id="KW-0812">Transmembrane</keyword>
<feature type="transmembrane region" description="Helical" evidence="5">
    <location>
        <begin position="172"/>
        <end position="191"/>
    </location>
</feature>
<sequence>MSDFLFFAVVGFLAQLVDGALGMGFGVISSAILFGSGVAPPLVSATVNAAKIPTGFVAGLSHWRFRNIDPALLRTLAIGGILGGVAGGLTLTHLKGGVLTLLISAYLIFMGTTVILRGIRGRAPRTLRSRNTAVIGAAGGLIEGIGGSWGPVVTPALTASGVPPNRAIGSGAVAELFVSIAVFATLAVGYFAGSWAPQPGRGLLIPVLGLLAGGVPAAVFGGWLASRAPRRPLTIGVGLLALSIGIYRLIDTLWA</sequence>
<evidence type="ECO:0000256" key="2">
    <source>
        <dbReference type="ARBA" id="ARBA00022692"/>
    </source>
</evidence>
<organism evidence="6 7">
    <name type="scientific">Tropicimonas sediminicola</name>
    <dbReference type="NCBI Taxonomy" id="1031541"/>
    <lineage>
        <taxon>Bacteria</taxon>
        <taxon>Pseudomonadati</taxon>
        <taxon>Pseudomonadota</taxon>
        <taxon>Alphaproteobacteria</taxon>
        <taxon>Rhodobacterales</taxon>
        <taxon>Roseobacteraceae</taxon>
        <taxon>Tropicimonas</taxon>
    </lineage>
</organism>
<evidence type="ECO:0000313" key="7">
    <source>
        <dbReference type="Proteomes" id="UP000198426"/>
    </source>
</evidence>
<dbReference type="InterPro" id="IPR002781">
    <property type="entry name" value="TM_pro_TauE-like"/>
</dbReference>
<dbReference type="RefSeq" id="WP_089235158.1">
    <property type="nucleotide sequence ID" value="NZ_FZOY01000011.1"/>
</dbReference>
<feature type="transmembrane region" description="Helical" evidence="5">
    <location>
        <begin position="131"/>
        <end position="152"/>
    </location>
</feature>
<comment type="similarity">
    <text evidence="5">Belongs to the 4-toluene sulfonate uptake permease (TSUP) (TC 2.A.102) family.</text>
</comment>
<evidence type="ECO:0000313" key="6">
    <source>
        <dbReference type="EMBL" id="SNT33874.1"/>
    </source>
</evidence>
<feature type="transmembrane region" description="Helical" evidence="5">
    <location>
        <begin position="71"/>
        <end position="91"/>
    </location>
</feature>
<comment type="subcellular location">
    <subcellularLocation>
        <location evidence="5">Cell membrane</location>
        <topology evidence="5">Multi-pass membrane protein</topology>
    </subcellularLocation>
    <subcellularLocation>
        <location evidence="1">Membrane</location>
        <topology evidence="1">Multi-pass membrane protein</topology>
    </subcellularLocation>
</comment>
<feature type="transmembrane region" description="Helical" evidence="5">
    <location>
        <begin position="203"/>
        <end position="226"/>
    </location>
</feature>
<dbReference type="EMBL" id="FZOY01000011">
    <property type="protein sequence ID" value="SNT33874.1"/>
    <property type="molecule type" value="Genomic_DNA"/>
</dbReference>